<evidence type="ECO:0000313" key="2">
    <source>
        <dbReference type="Proteomes" id="UP000335538"/>
    </source>
</evidence>
<name>A0A5E5BBS9_9BURK</name>
<proteinExistence type="predicted"/>
<sequence length="234" mass="26941">MKVQHDIVFMLDVDNTLLDNDHFLLALKQHMAEQFGDTLRDHFFSILESLRVQLGYIDYLSALQCLRFADIHDPRMLLVSAYLLDYPFATLLYPDALAVIAHLNRRGTTVIVSDGDAVFQPRKIQRSGLWDAVEGRVLVYVHKERMIDAIEADFPARHYVMVDDKLRLLSIMKEAWGERLTTVFPRQGHYALDDAEVHQYRSPDITLERIGDLLNQTFTRPDAQSAPLFVGQRA</sequence>
<dbReference type="Gene3D" id="3.40.50.1000">
    <property type="entry name" value="HAD superfamily/HAD-like"/>
    <property type="match status" value="1"/>
</dbReference>
<protein>
    <submittedName>
        <fullName evidence="1">Haloacid dehalogenase</fullName>
    </submittedName>
</protein>
<dbReference type="InterPro" id="IPR023214">
    <property type="entry name" value="HAD_sf"/>
</dbReference>
<dbReference type="SUPFAM" id="SSF56784">
    <property type="entry name" value="HAD-like"/>
    <property type="match status" value="1"/>
</dbReference>
<dbReference type="SFLD" id="SFLDG01129">
    <property type="entry name" value="C1.5:_HAD__Beta-PGM__Phosphata"/>
    <property type="match status" value="1"/>
</dbReference>
<gene>
    <name evidence="1" type="ORF">PSP31121_03837</name>
</gene>
<dbReference type="InterPro" id="IPR036412">
    <property type="entry name" value="HAD-like_sf"/>
</dbReference>
<reference evidence="1 2" key="1">
    <citation type="submission" date="2019-08" db="EMBL/GenBank/DDBJ databases">
        <authorList>
            <person name="Peeters C."/>
        </authorList>
    </citation>
    <scope>NUCLEOTIDE SEQUENCE [LARGE SCALE GENOMIC DNA]</scope>
    <source>
        <strain evidence="1 2">LMG 31121</strain>
    </source>
</reference>
<dbReference type="Pfam" id="PF00702">
    <property type="entry name" value="Hydrolase"/>
    <property type="match status" value="1"/>
</dbReference>
<dbReference type="AlphaFoldDB" id="A0A5E5BBS9"/>
<accession>A0A5E5BBS9</accession>
<dbReference type="EMBL" id="CABPSR010000011">
    <property type="protein sequence ID" value="VVE82542.1"/>
    <property type="molecule type" value="Genomic_DNA"/>
</dbReference>
<organism evidence="1 2">
    <name type="scientific">Pandoraea sputorum</name>
    <dbReference type="NCBI Taxonomy" id="93222"/>
    <lineage>
        <taxon>Bacteria</taxon>
        <taxon>Pseudomonadati</taxon>
        <taxon>Pseudomonadota</taxon>
        <taxon>Betaproteobacteria</taxon>
        <taxon>Burkholderiales</taxon>
        <taxon>Burkholderiaceae</taxon>
        <taxon>Pandoraea</taxon>
    </lineage>
</organism>
<dbReference type="Proteomes" id="UP000335538">
    <property type="component" value="Unassembled WGS sequence"/>
</dbReference>
<dbReference type="SFLD" id="SFLDS00003">
    <property type="entry name" value="Haloacid_Dehalogenase"/>
    <property type="match status" value="1"/>
</dbReference>
<dbReference type="Gene3D" id="1.10.286.50">
    <property type="match status" value="1"/>
</dbReference>
<evidence type="ECO:0000313" key="1">
    <source>
        <dbReference type="EMBL" id="VVE82542.1"/>
    </source>
</evidence>